<dbReference type="Proteomes" id="UP001055712">
    <property type="component" value="Unassembled WGS sequence"/>
</dbReference>
<feature type="transmembrane region" description="Helical" evidence="7">
    <location>
        <begin position="1117"/>
        <end position="1143"/>
    </location>
</feature>
<evidence type="ECO:0000256" key="1">
    <source>
        <dbReference type="ARBA" id="ARBA00004141"/>
    </source>
</evidence>
<feature type="transmembrane region" description="Helical" evidence="7">
    <location>
        <begin position="1055"/>
        <end position="1074"/>
    </location>
</feature>
<feature type="compositionally biased region" description="Basic and acidic residues" evidence="6">
    <location>
        <begin position="119"/>
        <end position="137"/>
    </location>
</feature>
<evidence type="ECO:0000256" key="4">
    <source>
        <dbReference type="ARBA" id="ARBA00023136"/>
    </source>
</evidence>
<evidence type="ECO:0008006" key="12">
    <source>
        <dbReference type="Google" id="ProtNLM"/>
    </source>
</evidence>
<dbReference type="Pfam" id="PF08007">
    <property type="entry name" value="JmjC_2"/>
    <property type="match status" value="1"/>
</dbReference>
<evidence type="ECO:0000256" key="5">
    <source>
        <dbReference type="ARBA" id="ARBA00024362"/>
    </source>
</evidence>
<sequence length="1180" mass="126757">MAAARAKELRIIEGLASVLGLDGADSVSVLEAVAATLGCTIDDDGTVRLEDDAEPSGRKKRRRQGTAAVEEEEEEGGEEEGDEEEQSEQGGSGSGSSEPADDEDPEDLLQDFDLTVEPIKVEDTRTKEETEHVERSTPGEAEFQWMLLPVETETFFEAIQDEEPLLISRPNNRAYFDGLFSRAEIEKMLKSGTMQYLYNVDVTSFSASGKVRANFNFNGDKEPEEGAAPEMADADVVWRRFEKEGCSVRMLHPQRFCDQLWRLVAALESYLQCPVGCNAYLTPPGTQGFAPHWDDIDAFVLQLEGSKMWRLHAPTDPEHVLPRYSSRDFSQDELGDCVLETVLQPGDLLYLPRGTVHQAESMPDSHSLHITLSANQQRSWAVFLEQALPEALRLAAQSTRELRRTLPRDYLEYMGVTHEEESDNASRGEFVETCAELVEKVLHHMPLDPVADQMAVQFLQQRLPPPPLLPFKDAAGKPQGVFMGRIGGSSSTAKAEAKTSGVAVEAKSEEGGAGDLGPDTCVVVPVPGIARLVIDSEGPEPIAEVHHCMANRRDLHAHKAADEQQELEEALEEVAVEAAGVLEFPIGCAELLDVLLAAGCGPHDRHEAVKVSELPAPEGECDVEPAAVVKALLEAGVLVRAEANPIASNGRHTAEEQQTIPPGLQHRSRRQRQVTVGDTPDRSLAPQGPMMGDDQASTIYTAQADLGSSMDEADLATVPYQAAPGGVAAADAGAPPLAPGGIPHRWKVVSMMAASFVLCNMDKVNMSVAVIPMARELGWSAMERGLVSSSFFWGYSLTQIPAGWVSTNIGGARVLFAGVALWSLGTLIAPPAAKLGLVALCATRLFVGLGEGLAPSSATNVMARIVPEGERARAVTTVFGGLDVGSAVGLLLCGPLIHWFGWQSVFYLFALLGLVWCAAWPLFKPEEQDANALPRKFRKAVAAADQAAADAAADAEDAAAAEAAKKLPVPWGTFLRSHAVWAVIVAHFCFNWGYYTLLAWLPSYFDMALGLNVEKSSLLTLIPYVSMTLMTPLVGPIADGLVSKHGWEVTSVRKLCQGISFAGPALCMIALAFLTPITPGAGPTGLIVAIMSLAFALGAWSRAGLYCNHQDLSPKYAAALLGLSNTAGALPGVLGVTFAGYLLDTTGSWAQALFFPTAVCQIFGLVIYSIFASSKRQAWA</sequence>
<feature type="region of interest" description="Disordered" evidence="6">
    <location>
        <begin position="39"/>
        <end position="138"/>
    </location>
</feature>
<dbReference type="PANTHER" id="PTHR11662:SF243">
    <property type="entry name" value="ANION TRANSPORTER 6, CHLOROPLASTIC-RELATED"/>
    <property type="match status" value="1"/>
</dbReference>
<reference evidence="10" key="2">
    <citation type="submission" date="2020-11" db="EMBL/GenBank/DDBJ databases">
        <authorList>
            <person name="Cecchin M."/>
            <person name="Marcolungo L."/>
            <person name="Rossato M."/>
            <person name="Girolomoni L."/>
            <person name="Cosentino E."/>
            <person name="Cuine S."/>
            <person name="Li-Beisson Y."/>
            <person name="Delledonne M."/>
            <person name="Ballottari M."/>
        </authorList>
    </citation>
    <scope>NUCLEOTIDE SEQUENCE</scope>
    <source>
        <strain evidence="10">211/11P</strain>
        <tissue evidence="10">Whole cell</tissue>
    </source>
</reference>
<feature type="compositionally biased region" description="Polar residues" evidence="6">
    <location>
        <begin position="648"/>
        <end position="660"/>
    </location>
</feature>
<dbReference type="Pfam" id="PF07690">
    <property type="entry name" value="MFS_1"/>
    <property type="match status" value="1"/>
</dbReference>
<dbReference type="OrthoDB" id="2250022at2759"/>
<proteinExistence type="inferred from homology"/>
<evidence type="ECO:0000259" key="9">
    <source>
        <dbReference type="PROSITE" id="PS51184"/>
    </source>
</evidence>
<dbReference type="Gene3D" id="1.10.10.1500">
    <property type="entry name" value="JmjC domain-containing ribosomal oxygenase (ROX), dimer domain"/>
    <property type="match status" value="1"/>
</dbReference>
<feature type="transmembrane region" description="Helical" evidence="7">
    <location>
        <begin position="905"/>
        <end position="923"/>
    </location>
</feature>
<dbReference type="PROSITE" id="PS51184">
    <property type="entry name" value="JMJC"/>
    <property type="match status" value="1"/>
</dbReference>
<dbReference type="GO" id="GO:0016020">
    <property type="term" value="C:membrane"/>
    <property type="evidence" value="ECO:0007669"/>
    <property type="project" value="UniProtKB-SubCell"/>
</dbReference>
<gene>
    <name evidence="10" type="ORF">D9Q98_006033</name>
</gene>
<dbReference type="InterPro" id="IPR044777">
    <property type="entry name" value="SLC17A9-like"/>
</dbReference>
<evidence type="ECO:0000313" key="10">
    <source>
        <dbReference type="EMBL" id="KAI3436616.1"/>
    </source>
</evidence>
<feature type="transmembrane region" description="Helical" evidence="7">
    <location>
        <begin position="979"/>
        <end position="1001"/>
    </location>
</feature>
<evidence type="ECO:0000256" key="3">
    <source>
        <dbReference type="ARBA" id="ARBA00022989"/>
    </source>
</evidence>
<evidence type="ECO:0000256" key="2">
    <source>
        <dbReference type="ARBA" id="ARBA00022692"/>
    </source>
</evidence>
<keyword evidence="2 7" id="KW-0812">Transmembrane</keyword>
<name>A0A9D4TWU4_CHLVU</name>
<comment type="similarity">
    <text evidence="5">Belongs to the major facilitator superfamily. Sodium/anion cotransporter (TC 2.A.1.14) family.</text>
</comment>
<dbReference type="CDD" id="cd17380">
    <property type="entry name" value="MFS_SLC17A9_like"/>
    <property type="match status" value="1"/>
</dbReference>
<dbReference type="SUPFAM" id="SSF103473">
    <property type="entry name" value="MFS general substrate transporter"/>
    <property type="match status" value="1"/>
</dbReference>
<evidence type="ECO:0000256" key="7">
    <source>
        <dbReference type="SAM" id="Phobius"/>
    </source>
</evidence>
<dbReference type="InterPro" id="IPR050382">
    <property type="entry name" value="MFS_Na/Anion_cotransporter"/>
</dbReference>
<dbReference type="InterPro" id="IPR011701">
    <property type="entry name" value="MFS"/>
</dbReference>
<dbReference type="PROSITE" id="PS50850">
    <property type="entry name" value="MFS"/>
    <property type="match status" value="1"/>
</dbReference>
<dbReference type="PANTHER" id="PTHR11662">
    <property type="entry name" value="SOLUTE CARRIER FAMILY 17"/>
    <property type="match status" value="1"/>
</dbReference>
<dbReference type="FunFam" id="1.20.1250.20:FF:000058">
    <property type="entry name" value="ascorbate transporter, chloroplastic isoform X1"/>
    <property type="match status" value="1"/>
</dbReference>
<dbReference type="InterPro" id="IPR003347">
    <property type="entry name" value="JmjC_dom"/>
</dbReference>
<dbReference type="SUPFAM" id="SSF51197">
    <property type="entry name" value="Clavaminate synthase-like"/>
    <property type="match status" value="1"/>
</dbReference>
<keyword evidence="3 7" id="KW-1133">Transmembrane helix</keyword>
<dbReference type="Gene3D" id="3.90.930.40">
    <property type="match status" value="1"/>
</dbReference>
<protein>
    <recommendedName>
        <fullName evidence="12">Bifunctional lysine-specific demethylase and histidyl-hydroxylase</fullName>
    </recommendedName>
</protein>
<dbReference type="GO" id="GO:0005315">
    <property type="term" value="F:phosphate transmembrane transporter activity"/>
    <property type="evidence" value="ECO:0007669"/>
    <property type="project" value="UniProtKB-ARBA"/>
</dbReference>
<evidence type="ECO:0000259" key="8">
    <source>
        <dbReference type="PROSITE" id="PS50850"/>
    </source>
</evidence>
<accession>A0A9D4TWU4</accession>
<feature type="region of interest" description="Disordered" evidence="6">
    <location>
        <begin position="648"/>
        <end position="694"/>
    </location>
</feature>
<organism evidence="10 11">
    <name type="scientific">Chlorella vulgaris</name>
    <name type="common">Green alga</name>
    <dbReference type="NCBI Taxonomy" id="3077"/>
    <lineage>
        <taxon>Eukaryota</taxon>
        <taxon>Viridiplantae</taxon>
        <taxon>Chlorophyta</taxon>
        <taxon>core chlorophytes</taxon>
        <taxon>Trebouxiophyceae</taxon>
        <taxon>Chlorellales</taxon>
        <taxon>Chlorellaceae</taxon>
        <taxon>Chlorella clade</taxon>
        <taxon>Chlorella</taxon>
    </lineage>
</organism>
<evidence type="ECO:0000256" key="6">
    <source>
        <dbReference type="SAM" id="MobiDB-lite"/>
    </source>
</evidence>
<feature type="transmembrane region" description="Helical" evidence="7">
    <location>
        <begin position="1149"/>
        <end position="1171"/>
    </location>
</feature>
<comment type="subcellular location">
    <subcellularLocation>
        <location evidence="1">Membrane</location>
        <topology evidence="1">Multi-pass membrane protein</topology>
    </subcellularLocation>
</comment>
<feature type="domain" description="JmjC" evidence="9">
    <location>
        <begin position="252"/>
        <end position="387"/>
    </location>
</feature>
<dbReference type="AlphaFoldDB" id="A0A9D4TWU4"/>
<dbReference type="Gene3D" id="2.60.120.650">
    <property type="entry name" value="Cupin"/>
    <property type="match status" value="1"/>
</dbReference>
<keyword evidence="11" id="KW-1185">Reference proteome</keyword>
<dbReference type="SMART" id="SM00558">
    <property type="entry name" value="JmjC"/>
    <property type="match status" value="1"/>
</dbReference>
<feature type="transmembrane region" description="Helical" evidence="7">
    <location>
        <begin position="1086"/>
        <end position="1105"/>
    </location>
</feature>
<reference evidence="10" key="1">
    <citation type="journal article" date="2019" name="Plant J.">
        <title>Chlorella vulgaris genome assembly and annotation reveals the molecular basis for metabolic acclimation to high light conditions.</title>
        <authorList>
            <person name="Cecchin M."/>
            <person name="Marcolungo L."/>
            <person name="Rossato M."/>
            <person name="Girolomoni L."/>
            <person name="Cosentino E."/>
            <person name="Cuine S."/>
            <person name="Li-Beisson Y."/>
            <person name="Delledonne M."/>
            <person name="Ballottari M."/>
        </authorList>
    </citation>
    <scope>NUCLEOTIDE SEQUENCE</scope>
    <source>
        <strain evidence="10">211/11P</strain>
    </source>
</reference>
<keyword evidence="4 7" id="KW-0472">Membrane</keyword>
<comment type="caution">
    <text evidence="10">The sequence shown here is derived from an EMBL/GenBank/DDBJ whole genome shotgun (WGS) entry which is preliminary data.</text>
</comment>
<feature type="transmembrane region" description="Helical" evidence="7">
    <location>
        <begin position="1021"/>
        <end position="1043"/>
    </location>
</feature>
<dbReference type="InterPro" id="IPR020846">
    <property type="entry name" value="MFS_dom"/>
</dbReference>
<dbReference type="InterPro" id="IPR036259">
    <property type="entry name" value="MFS_trans_sf"/>
</dbReference>
<evidence type="ECO:0000313" key="11">
    <source>
        <dbReference type="Proteomes" id="UP001055712"/>
    </source>
</evidence>
<feature type="compositionally biased region" description="Acidic residues" evidence="6">
    <location>
        <begin position="69"/>
        <end position="87"/>
    </location>
</feature>
<dbReference type="Gene3D" id="1.20.1250.20">
    <property type="entry name" value="MFS general substrate transporter like domains"/>
    <property type="match status" value="2"/>
</dbReference>
<dbReference type="EMBL" id="SIDB01000002">
    <property type="protein sequence ID" value="KAI3436616.1"/>
    <property type="molecule type" value="Genomic_DNA"/>
</dbReference>
<feature type="compositionally biased region" description="Acidic residues" evidence="6">
    <location>
        <begin position="99"/>
        <end position="110"/>
    </location>
</feature>
<feature type="domain" description="Major facilitator superfamily (MFS) profile" evidence="8">
    <location>
        <begin position="748"/>
        <end position="1176"/>
    </location>
</feature>